<keyword evidence="1" id="KW-0175">Coiled coil</keyword>
<dbReference type="NCBIfam" id="TIGR01640">
    <property type="entry name" value="F_box_assoc_1"/>
    <property type="match status" value="1"/>
</dbReference>
<dbReference type="AlphaFoldDB" id="A0A5A7NWF7"/>
<comment type="caution">
    <text evidence="3">The sequence shown here is derived from an EMBL/GenBank/DDBJ whole genome shotgun (WGS) entry which is preliminary data.</text>
</comment>
<sequence length="387" mass="44445">MSPIIGTTIATNGQLFEPLGRLKIPDVDFVHALKEGYEFFSWVDPSICKKLKKIIRGLLRKSNNLRVENEELREENMRLVECKKKLELENSVWQMKLKSNKKTKIWLLVGFDDGDEIALEFLDKYDRMSTLKKETTLSSIVSSITTNLVANANYKFQKILFATYSPSIVPIFRPPAVLDMKHPSDLKPNITSNSLMLAVEHLSLSRTKTRDYSVISTEGGSFKVVHENLPNFSMLRAQTYDDVLASCNKWMFLECKAGSEPPYELLWNPTTYEVRPLPVFAWPPCDRVCLCYGWSCRGIGFDPSSEDYKVIRFGHMENCDHEAQAVLFSLKTGSWKLILNPHFPNFDEKHIVHINGITYWIASRLGSEYRCLSGKDDSRERSRCCFV</sequence>
<feature type="coiled-coil region" evidence="1">
    <location>
        <begin position="55"/>
        <end position="89"/>
    </location>
</feature>
<evidence type="ECO:0000313" key="4">
    <source>
        <dbReference type="Proteomes" id="UP000325081"/>
    </source>
</evidence>
<proteinExistence type="predicted"/>
<dbReference type="InterPro" id="IPR017451">
    <property type="entry name" value="F-box-assoc_interact_dom"/>
</dbReference>
<gene>
    <name evidence="3" type="ORF">STAS_00204</name>
</gene>
<feature type="domain" description="F-box associated beta-propeller type 1" evidence="2">
    <location>
        <begin position="247"/>
        <end position="381"/>
    </location>
</feature>
<keyword evidence="4" id="KW-1185">Reference proteome</keyword>
<dbReference type="InterPro" id="IPR050796">
    <property type="entry name" value="SCF_F-box_component"/>
</dbReference>
<dbReference type="InterPro" id="IPR006527">
    <property type="entry name" value="F-box-assoc_dom_typ1"/>
</dbReference>
<dbReference type="Proteomes" id="UP000325081">
    <property type="component" value="Unassembled WGS sequence"/>
</dbReference>
<evidence type="ECO:0000313" key="3">
    <source>
        <dbReference type="EMBL" id="GER24651.1"/>
    </source>
</evidence>
<dbReference type="PANTHER" id="PTHR31672">
    <property type="entry name" value="BNACNNG10540D PROTEIN"/>
    <property type="match status" value="1"/>
</dbReference>
<organism evidence="3 4">
    <name type="scientific">Striga asiatica</name>
    <name type="common">Asiatic witchweed</name>
    <name type="synonym">Buchnera asiatica</name>
    <dbReference type="NCBI Taxonomy" id="4170"/>
    <lineage>
        <taxon>Eukaryota</taxon>
        <taxon>Viridiplantae</taxon>
        <taxon>Streptophyta</taxon>
        <taxon>Embryophyta</taxon>
        <taxon>Tracheophyta</taxon>
        <taxon>Spermatophyta</taxon>
        <taxon>Magnoliopsida</taxon>
        <taxon>eudicotyledons</taxon>
        <taxon>Gunneridae</taxon>
        <taxon>Pentapetalae</taxon>
        <taxon>asterids</taxon>
        <taxon>lamiids</taxon>
        <taxon>Lamiales</taxon>
        <taxon>Orobanchaceae</taxon>
        <taxon>Buchnereae</taxon>
        <taxon>Striga</taxon>
    </lineage>
</organism>
<protein>
    <submittedName>
        <fullName evidence="3">F-box protein</fullName>
    </submittedName>
</protein>
<name>A0A5A7NWF7_STRAF</name>
<accession>A0A5A7NWF7</accession>
<dbReference type="Pfam" id="PF07734">
    <property type="entry name" value="FBA_1"/>
    <property type="match status" value="1"/>
</dbReference>
<evidence type="ECO:0000256" key="1">
    <source>
        <dbReference type="SAM" id="Coils"/>
    </source>
</evidence>
<evidence type="ECO:0000259" key="2">
    <source>
        <dbReference type="Pfam" id="PF07734"/>
    </source>
</evidence>
<reference evidence="4" key="1">
    <citation type="journal article" date="2019" name="Curr. Biol.">
        <title>Genome Sequence of Striga asiatica Provides Insight into the Evolution of Plant Parasitism.</title>
        <authorList>
            <person name="Yoshida S."/>
            <person name="Kim S."/>
            <person name="Wafula E.K."/>
            <person name="Tanskanen J."/>
            <person name="Kim Y.M."/>
            <person name="Honaas L."/>
            <person name="Yang Z."/>
            <person name="Spallek T."/>
            <person name="Conn C.E."/>
            <person name="Ichihashi Y."/>
            <person name="Cheong K."/>
            <person name="Cui S."/>
            <person name="Der J.P."/>
            <person name="Gundlach H."/>
            <person name="Jiao Y."/>
            <person name="Hori C."/>
            <person name="Ishida J.K."/>
            <person name="Kasahara H."/>
            <person name="Kiba T."/>
            <person name="Kim M.S."/>
            <person name="Koo N."/>
            <person name="Laohavisit A."/>
            <person name="Lee Y.H."/>
            <person name="Lumba S."/>
            <person name="McCourt P."/>
            <person name="Mortimer J.C."/>
            <person name="Mutuku J.M."/>
            <person name="Nomura T."/>
            <person name="Sasaki-Sekimoto Y."/>
            <person name="Seto Y."/>
            <person name="Wang Y."/>
            <person name="Wakatake T."/>
            <person name="Sakakibara H."/>
            <person name="Demura T."/>
            <person name="Yamaguchi S."/>
            <person name="Yoneyama K."/>
            <person name="Manabe R.I."/>
            <person name="Nelson D.C."/>
            <person name="Schulman A.H."/>
            <person name="Timko M.P."/>
            <person name="dePamphilis C.W."/>
            <person name="Choi D."/>
            <person name="Shirasu K."/>
        </authorList>
    </citation>
    <scope>NUCLEOTIDE SEQUENCE [LARGE SCALE GENOMIC DNA]</scope>
    <source>
        <strain evidence="4">cv. UVA1</strain>
    </source>
</reference>
<dbReference type="PANTHER" id="PTHR31672:SF13">
    <property type="entry name" value="F-BOX PROTEIN CPR30-LIKE"/>
    <property type="match status" value="1"/>
</dbReference>
<dbReference type="EMBL" id="BKCP01000001">
    <property type="protein sequence ID" value="GER24651.1"/>
    <property type="molecule type" value="Genomic_DNA"/>
</dbReference>